<comment type="subcellular location">
    <subcellularLocation>
        <location evidence="1">Membrane</location>
        <topology evidence="1">Single-pass type II membrane protein</topology>
    </subcellularLocation>
</comment>
<keyword evidence="5" id="KW-0328">Glycosyltransferase</keyword>
<name>A0A0M4F1E3_DROBS</name>
<dbReference type="InterPro" id="IPR003378">
    <property type="entry name" value="Fringe-like_glycosylTrfase"/>
</dbReference>
<dbReference type="Proteomes" id="UP000494163">
    <property type="component" value="Chromosome 3L"/>
</dbReference>
<dbReference type="OMA" id="WFLYIND"/>
<comment type="similarity">
    <text evidence="3">Belongs to the glycosyltransferase 31 family. Beta3-Gal-T subfamily.</text>
</comment>
<dbReference type="Pfam" id="PF02434">
    <property type="entry name" value="Fringe"/>
    <property type="match status" value="1"/>
</dbReference>
<dbReference type="AlphaFoldDB" id="A0A0M4F1E3"/>
<keyword evidence="11" id="KW-0472">Membrane</keyword>
<evidence type="ECO:0000256" key="7">
    <source>
        <dbReference type="ARBA" id="ARBA00022692"/>
    </source>
</evidence>
<comment type="pathway">
    <text evidence="2">Protein modification; protein glycosylation.</text>
</comment>
<evidence type="ECO:0000259" key="12">
    <source>
        <dbReference type="Pfam" id="PF02434"/>
    </source>
</evidence>
<dbReference type="EC" id="2.4.1.122" evidence="4"/>
<keyword evidence="10" id="KW-1133">Transmembrane helix</keyword>
<evidence type="ECO:0000256" key="6">
    <source>
        <dbReference type="ARBA" id="ARBA00022679"/>
    </source>
</evidence>
<dbReference type="PANTHER" id="PTHR23033:SF14">
    <property type="entry name" value="GLYCOPROTEIN-N-ACETYLGALACTOSAMINE 3-BETA-GALACTOSYLTRANSFERASE 1-RELATED"/>
    <property type="match status" value="1"/>
</dbReference>
<reference evidence="13 14" key="1">
    <citation type="submission" date="2015-08" db="EMBL/GenBank/DDBJ databases">
        <title>Ancestral chromatin configuration constrains chromatin evolution on differentiating sex chromosomes in Drosophila.</title>
        <authorList>
            <person name="Zhou Q."/>
            <person name="Bachtrog D."/>
        </authorList>
    </citation>
    <scope>NUCLEOTIDE SEQUENCE [LARGE SCALE GENOMIC DNA]</scope>
    <source>
        <tissue evidence="13">Whole larvae</tissue>
    </source>
</reference>
<protein>
    <recommendedName>
        <fullName evidence="4">N-acetylgalactosaminide beta-1,3-galactosyltransferase</fullName>
        <ecNumber evidence="4">2.4.1.122</ecNumber>
    </recommendedName>
</protein>
<evidence type="ECO:0000256" key="1">
    <source>
        <dbReference type="ARBA" id="ARBA00004606"/>
    </source>
</evidence>
<keyword evidence="6" id="KW-0808">Transferase</keyword>
<evidence type="ECO:0000256" key="3">
    <source>
        <dbReference type="ARBA" id="ARBA00006462"/>
    </source>
</evidence>
<sequence length="350" mass="40642">MPRYLSTRRFCRCGKNKISILNPCGNCCQLTLHKLLLLLLLALICLLWLLQSQRVDKTNVVTKLYYPRIFCIIVTYEYLHQYSAVHLKRTWVQHCDRHLFVSDAQHAELEPAVFLGLTDKWQRLRAQLEYVYNYHYADGDWFLIVNDDNFVVVDNLRHMLLPYNPKQRTYFGCKLKSAQNQTYMYDRSGIVLSSAALQQFVLKALPNETICSSGPQDNKSTLELARCLDAVQVEAGNSLDHLGHHRFLPFTLAVHLHGQLNVSIDSHSYFLEHSYYEVNNVSWTCLKSVSYLLYAPQLSIAVSNSYICQQIHYMPIAYDRNYMIYNVKLFGVDRTITAVSHLKSLQKQKS</sequence>
<dbReference type="GO" id="GO:0000166">
    <property type="term" value="F:nucleotide binding"/>
    <property type="evidence" value="ECO:0007669"/>
    <property type="project" value="UniProtKB-KW"/>
</dbReference>
<evidence type="ECO:0000256" key="2">
    <source>
        <dbReference type="ARBA" id="ARBA00004922"/>
    </source>
</evidence>
<evidence type="ECO:0000256" key="5">
    <source>
        <dbReference type="ARBA" id="ARBA00022676"/>
    </source>
</evidence>
<keyword evidence="9" id="KW-0735">Signal-anchor</keyword>
<evidence type="ECO:0000256" key="9">
    <source>
        <dbReference type="ARBA" id="ARBA00022968"/>
    </source>
</evidence>
<organism evidence="13 14">
    <name type="scientific">Drosophila busckii</name>
    <name type="common">Fruit fly</name>
    <dbReference type="NCBI Taxonomy" id="30019"/>
    <lineage>
        <taxon>Eukaryota</taxon>
        <taxon>Metazoa</taxon>
        <taxon>Ecdysozoa</taxon>
        <taxon>Arthropoda</taxon>
        <taxon>Hexapoda</taxon>
        <taxon>Insecta</taxon>
        <taxon>Pterygota</taxon>
        <taxon>Neoptera</taxon>
        <taxon>Endopterygota</taxon>
        <taxon>Diptera</taxon>
        <taxon>Brachycera</taxon>
        <taxon>Muscomorpha</taxon>
        <taxon>Ephydroidea</taxon>
        <taxon>Drosophilidae</taxon>
        <taxon>Drosophila</taxon>
    </lineage>
</organism>
<feature type="domain" description="Fringe-like glycosyltransferase" evidence="12">
    <location>
        <begin position="68"/>
        <end position="175"/>
    </location>
</feature>
<gene>
    <name evidence="13" type="ORF">Dbus_chr3Lg1911</name>
</gene>
<dbReference type="InterPro" id="IPR026050">
    <property type="entry name" value="C1GALT1/C1GALT1_chp1"/>
</dbReference>
<dbReference type="GO" id="GO:0016263">
    <property type="term" value="F:glycoprotein-N-acetylgalactosamine 3-beta-galactosyltransferase activity"/>
    <property type="evidence" value="ECO:0007669"/>
    <property type="project" value="UniProtKB-EC"/>
</dbReference>
<dbReference type="STRING" id="30019.A0A0M4F1E3"/>
<evidence type="ECO:0000313" key="14">
    <source>
        <dbReference type="Proteomes" id="UP000494163"/>
    </source>
</evidence>
<dbReference type="EMBL" id="CP012525">
    <property type="protein sequence ID" value="ALC44745.1"/>
    <property type="molecule type" value="Genomic_DNA"/>
</dbReference>
<keyword evidence="14" id="KW-1185">Reference proteome</keyword>
<dbReference type="Gene3D" id="3.90.550.50">
    <property type="match status" value="1"/>
</dbReference>
<dbReference type="PANTHER" id="PTHR23033">
    <property type="entry name" value="BETA1,3-GALACTOSYLTRANSFERASE"/>
    <property type="match status" value="1"/>
</dbReference>
<dbReference type="GO" id="GO:0016020">
    <property type="term" value="C:membrane"/>
    <property type="evidence" value="ECO:0007669"/>
    <property type="project" value="UniProtKB-SubCell"/>
</dbReference>
<proteinExistence type="inferred from homology"/>
<keyword evidence="8" id="KW-0547">Nucleotide-binding</keyword>
<dbReference type="OrthoDB" id="414175at2759"/>
<evidence type="ECO:0000256" key="11">
    <source>
        <dbReference type="ARBA" id="ARBA00023136"/>
    </source>
</evidence>
<evidence type="ECO:0000256" key="10">
    <source>
        <dbReference type="ARBA" id="ARBA00022989"/>
    </source>
</evidence>
<accession>A0A0M4F1E3</accession>
<keyword evidence="7" id="KW-0812">Transmembrane</keyword>
<evidence type="ECO:0000256" key="8">
    <source>
        <dbReference type="ARBA" id="ARBA00022741"/>
    </source>
</evidence>
<feature type="non-terminal residue" evidence="13">
    <location>
        <position position="350"/>
    </location>
</feature>
<evidence type="ECO:0000256" key="4">
    <source>
        <dbReference type="ARBA" id="ARBA00012557"/>
    </source>
</evidence>
<evidence type="ECO:0000313" key="13">
    <source>
        <dbReference type="EMBL" id="ALC44745.1"/>
    </source>
</evidence>